<comment type="subunit">
    <text evidence="6">Homodimer.</text>
</comment>
<dbReference type="GO" id="GO:0044205">
    <property type="term" value="P:'de novo' UMP biosynthetic process"/>
    <property type="evidence" value="ECO:0007669"/>
    <property type="project" value="UniProtKB-UniRule"/>
</dbReference>
<dbReference type="AlphaFoldDB" id="A0A6N3C451"/>
<dbReference type="PANTHER" id="PTHR19278:SF9">
    <property type="entry name" value="URIDINE 5'-MONOPHOSPHATE SYNTHASE"/>
    <property type="match status" value="1"/>
</dbReference>
<dbReference type="EC" id="2.4.2.10" evidence="2 6"/>
<evidence type="ECO:0000256" key="1">
    <source>
        <dbReference type="ARBA" id="ARBA00004889"/>
    </source>
</evidence>
<evidence type="ECO:0000256" key="4">
    <source>
        <dbReference type="ARBA" id="ARBA00022679"/>
    </source>
</evidence>
<evidence type="ECO:0000313" key="8">
    <source>
        <dbReference type="EMBL" id="VYU11786.1"/>
    </source>
</evidence>
<dbReference type="InterPro" id="IPR023031">
    <property type="entry name" value="OPRT"/>
</dbReference>
<dbReference type="Gene3D" id="3.40.50.2020">
    <property type="match status" value="1"/>
</dbReference>
<evidence type="ECO:0000256" key="6">
    <source>
        <dbReference type="HAMAP-Rule" id="MF_01208"/>
    </source>
</evidence>
<feature type="binding site" evidence="6">
    <location>
        <position position="97"/>
    </location>
    <ligand>
        <name>5-phospho-alpha-D-ribose 1-diphosphate</name>
        <dbReference type="ChEBI" id="CHEBI:58017"/>
        <note>ligand shared between dimeric partners</note>
    </ligand>
</feature>
<evidence type="ECO:0000259" key="7">
    <source>
        <dbReference type="Pfam" id="PF00156"/>
    </source>
</evidence>
<sequence length="209" mass="23200">MREIAKILLKLKAVTLSPEDPYTWASGIKSPIYCDNRLTLSYPEDRKVVENGLVNLIKEKFSDAEYIMGTATAGIPHAAIIADKMNLPMGFVRSSNKDHGKQNKIEGEKISGAKVVVIEDLFSTGGSSIEAAKALCDAGYEVLGIVSIFTYNMKSATENFKAAGFKHESLTNFDELIEVAHEMNYIKESEIQKLKLFRDNPKDSSWMNV</sequence>
<dbReference type="Pfam" id="PF00156">
    <property type="entry name" value="Pribosyltran"/>
    <property type="match status" value="1"/>
</dbReference>
<dbReference type="PANTHER" id="PTHR19278">
    <property type="entry name" value="OROTATE PHOSPHORIBOSYLTRANSFERASE"/>
    <property type="match status" value="1"/>
</dbReference>
<evidence type="ECO:0000256" key="5">
    <source>
        <dbReference type="ARBA" id="ARBA00022975"/>
    </source>
</evidence>
<dbReference type="GO" id="GO:0004588">
    <property type="term" value="F:orotate phosphoribosyltransferase activity"/>
    <property type="evidence" value="ECO:0007669"/>
    <property type="project" value="UniProtKB-UniRule"/>
</dbReference>
<comment type="function">
    <text evidence="6">Catalyzes the transfer of a ribosyl phosphate group from 5-phosphoribose 1-diphosphate to orotate, leading to the formation of orotidine monophosphate (OMP).</text>
</comment>
<keyword evidence="4 6" id="KW-0808">Transferase</keyword>
<dbReference type="UniPathway" id="UPA00070">
    <property type="reaction ID" value="UER00119"/>
</dbReference>
<dbReference type="GO" id="GO:0000287">
    <property type="term" value="F:magnesium ion binding"/>
    <property type="evidence" value="ECO:0007669"/>
    <property type="project" value="UniProtKB-UniRule"/>
</dbReference>
<dbReference type="NCBIfam" id="TIGR00336">
    <property type="entry name" value="pyrE"/>
    <property type="match status" value="1"/>
</dbReference>
<feature type="domain" description="Phosphoribosyltransferase" evidence="7">
    <location>
        <begin position="66"/>
        <end position="154"/>
    </location>
</feature>
<dbReference type="RefSeq" id="WP_156702144.1">
    <property type="nucleotide sequence ID" value="NZ_CACRUP010000021.1"/>
</dbReference>
<keyword evidence="6" id="KW-0460">Magnesium</keyword>
<accession>A0A6N3C451</accession>
<gene>
    <name evidence="6 8" type="primary">pyrE</name>
    <name evidence="8" type="ORF">PGLFYP46_00272</name>
</gene>
<proteinExistence type="inferred from homology"/>
<dbReference type="InterPro" id="IPR029057">
    <property type="entry name" value="PRTase-like"/>
</dbReference>
<comment type="caution">
    <text evidence="6">Lacks conserved residue(s) required for the propagation of feature annotation.</text>
</comment>
<reference evidence="8" key="1">
    <citation type="submission" date="2019-11" db="EMBL/GenBank/DDBJ databases">
        <authorList>
            <person name="Feng L."/>
        </authorList>
    </citation>
    <scope>NUCLEOTIDE SEQUENCE</scope>
    <source>
        <strain evidence="8">PgorbachiiLFYP46</strain>
    </source>
</reference>
<name>A0A6N3C451_9FIRM</name>
<feature type="binding site" evidence="6">
    <location>
        <position position="93"/>
    </location>
    <ligand>
        <name>5-phospho-alpha-D-ribose 1-diphosphate</name>
        <dbReference type="ChEBI" id="CHEBI:58017"/>
        <note>ligand shared between dimeric partners</note>
    </ligand>
</feature>
<dbReference type="SUPFAM" id="SSF53271">
    <property type="entry name" value="PRTase-like"/>
    <property type="match status" value="1"/>
</dbReference>
<feature type="binding site" evidence="6">
    <location>
        <position position="99"/>
    </location>
    <ligand>
        <name>5-phospho-alpha-D-ribose 1-diphosphate</name>
        <dbReference type="ChEBI" id="CHEBI:58017"/>
        <note>ligand shared between dimeric partners</note>
    </ligand>
</feature>
<protein>
    <recommendedName>
        <fullName evidence="2 6">Orotate phosphoribosyltransferase</fullName>
        <shortName evidence="6">OPRT</shortName>
        <shortName evidence="6">OPRTase</shortName>
        <ecNumber evidence="2 6">2.4.2.10</ecNumber>
    </recommendedName>
</protein>
<dbReference type="EMBL" id="CACRUP010000021">
    <property type="protein sequence ID" value="VYU11786.1"/>
    <property type="molecule type" value="Genomic_DNA"/>
</dbReference>
<comment type="similarity">
    <text evidence="6">Belongs to the purine/pyrimidine phosphoribosyltransferase family. PyrE subfamily.</text>
</comment>
<comment type="catalytic activity">
    <reaction evidence="6">
        <text>orotidine 5'-phosphate + diphosphate = orotate + 5-phospho-alpha-D-ribose 1-diphosphate</text>
        <dbReference type="Rhea" id="RHEA:10380"/>
        <dbReference type="ChEBI" id="CHEBI:30839"/>
        <dbReference type="ChEBI" id="CHEBI:33019"/>
        <dbReference type="ChEBI" id="CHEBI:57538"/>
        <dbReference type="ChEBI" id="CHEBI:58017"/>
        <dbReference type="EC" id="2.4.2.10"/>
    </reaction>
</comment>
<dbReference type="InterPro" id="IPR004467">
    <property type="entry name" value="Or_phspho_trans_dom"/>
</dbReference>
<keyword evidence="3 6" id="KW-0328">Glycosyltransferase</keyword>
<comment type="pathway">
    <text evidence="1 6">Pyrimidine metabolism; UMP biosynthesis via de novo pathway; UMP from orotate: step 1/2.</text>
</comment>
<comment type="cofactor">
    <cofactor evidence="6">
        <name>Mg(2+)</name>
        <dbReference type="ChEBI" id="CHEBI:18420"/>
    </cofactor>
</comment>
<evidence type="ECO:0000256" key="2">
    <source>
        <dbReference type="ARBA" id="ARBA00011971"/>
    </source>
</evidence>
<organism evidence="8">
    <name type="scientific">Peptoniphilus gorbachii</name>
    <dbReference type="NCBI Taxonomy" id="411567"/>
    <lineage>
        <taxon>Bacteria</taxon>
        <taxon>Bacillati</taxon>
        <taxon>Bacillota</taxon>
        <taxon>Tissierellia</taxon>
        <taxon>Tissierellales</taxon>
        <taxon>Peptoniphilaceae</taxon>
        <taxon>Peptoniphilus</taxon>
    </lineage>
</organism>
<dbReference type="GO" id="GO:0019856">
    <property type="term" value="P:pyrimidine nucleobase biosynthetic process"/>
    <property type="evidence" value="ECO:0007669"/>
    <property type="project" value="TreeGrafter"/>
</dbReference>
<dbReference type="CDD" id="cd06223">
    <property type="entry name" value="PRTases_typeI"/>
    <property type="match status" value="1"/>
</dbReference>
<dbReference type="InterPro" id="IPR000836">
    <property type="entry name" value="PRTase_dom"/>
</dbReference>
<feature type="binding site" description="in other chain" evidence="6">
    <location>
        <begin position="119"/>
        <end position="127"/>
    </location>
    <ligand>
        <name>5-phospho-alpha-D-ribose 1-diphosphate</name>
        <dbReference type="ChEBI" id="CHEBI:58017"/>
        <note>ligand shared between dimeric partners</note>
    </ligand>
</feature>
<keyword evidence="5 6" id="KW-0665">Pyrimidine biosynthesis</keyword>
<feature type="binding site" evidence="6">
    <location>
        <position position="123"/>
    </location>
    <ligand>
        <name>orotate</name>
        <dbReference type="ChEBI" id="CHEBI:30839"/>
    </ligand>
</feature>
<evidence type="ECO:0000256" key="3">
    <source>
        <dbReference type="ARBA" id="ARBA00022676"/>
    </source>
</evidence>
<dbReference type="HAMAP" id="MF_01208">
    <property type="entry name" value="PyrE"/>
    <property type="match status" value="1"/>
</dbReference>